<gene>
    <name evidence="6" type="ORF">EV662_11315</name>
</gene>
<sequence length="99" mass="10112">MIALSQATIYGLAGLAVFGLGLMGVLGAAERLRRLIALNLCAAGAGMVLIAAAWRSPPAVPDPVPHALVITGIVVMVSATAVALALIRRLHSLETDTDD</sequence>
<reference evidence="6 7" key="1">
    <citation type="submission" date="2019-03" db="EMBL/GenBank/DDBJ databases">
        <title>Genomic Encyclopedia of Type Strains, Phase IV (KMG-IV): sequencing the most valuable type-strain genomes for metagenomic binning, comparative biology and taxonomic classification.</title>
        <authorList>
            <person name="Goeker M."/>
        </authorList>
    </citation>
    <scope>NUCLEOTIDE SEQUENCE [LARGE SCALE GENOMIC DNA]</scope>
    <source>
        <strain evidence="6 7">DSM 18063</strain>
    </source>
</reference>
<protein>
    <submittedName>
        <fullName evidence="6">Multisubunit sodium/proton antiporter MrpC subunit</fullName>
    </submittedName>
</protein>
<proteinExistence type="predicted"/>
<dbReference type="Pfam" id="PF00420">
    <property type="entry name" value="Oxidored_q2"/>
    <property type="match status" value="1"/>
</dbReference>
<organism evidence="6 7">
    <name type="scientific">Rhodovulum marinum</name>
    <dbReference type="NCBI Taxonomy" id="320662"/>
    <lineage>
        <taxon>Bacteria</taxon>
        <taxon>Pseudomonadati</taxon>
        <taxon>Pseudomonadota</taxon>
        <taxon>Alphaproteobacteria</taxon>
        <taxon>Rhodobacterales</taxon>
        <taxon>Paracoccaceae</taxon>
        <taxon>Rhodovulum</taxon>
    </lineage>
</organism>
<dbReference type="Gene3D" id="1.10.287.3510">
    <property type="match status" value="1"/>
</dbReference>
<evidence type="ECO:0000313" key="7">
    <source>
        <dbReference type="Proteomes" id="UP000294835"/>
    </source>
</evidence>
<keyword evidence="4 5" id="KW-0472">Membrane</keyword>
<evidence type="ECO:0000256" key="1">
    <source>
        <dbReference type="ARBA" id="ARBA00004141"/>
    </source>
</evidence>
<dbReference type="AlphaFoldDB" id="A0A4R2PTJ4"/>
<evidence type="ECO:0000256" key="3">
    <source>
        <dbReference type="ARBA" id="ARBA00022989"/>
    </source>
</evidence>
<dbReference type="EMBL" id="SLXP01000013">
    <property type="protein sequence ID" value="TCP39240.1"/>
    <property type="molecule type" value="Genomic_DNA"/>
</dbReference>
<feature type="transmembrane region" description="Helical" evidence="5">
    <location>
        <begin position="35"/>
        <end position="54"/>
    </location>
</feature>
<keyword evidence="2 5" id="KW-0812">Transmembrane</keyword>
<accession>A0A4R2PTJ4</accession>
<evidence type="ECO:0000256" key="4">
    <source>
        <dbReference type="ARBA" id="ARBA00023136"/>
    </source>
</evidence>
<comment type="subcellular location">
    <subcellularLocation>
        <location evidence="1">Membrane</location>
        <topology evidence="1">Multi-pass membrane protein</topology>
    </subcellularLocation>
</comment>
<keyword evidence="7" id="KW-1185">Reference proteome</keyword>
<feature type="transmembrane region" description="Helical" evidence="5">
    <location>
        <begin position="66"/>
        <end position="87"/>
    </location>
</feature>
<dbReference type="Proteomes" id="UP000294835">
    <property type="component" value="Unassembled WGS sequence"/>
</dbReference>
<evidence type="ECO:0000256" key="5">
    <source>
        <dbReference type="SAM" id="Phobius"/>
    </source>
</evidence>
<keyword evidence="3 5" id="KW-1133">Transmembrane helix</keyword>
<comment type="caution">
    <text evidence="6">The sequence shown here is derived from an EMBL/GenBank/DDBJ whole genome shotgun (WGS) entry which is preliminary data.</text>
</comment>
<dbReference type="GO" id="GO:0016020">
    <property type="term" value="C:membrane"/>
    <property type="evidence" value="ECO:0007669"/>
    <property type="project" value="UniProtKB-SubCell"/>
</dbReference>
<dbReference type="InterPro" id="IPR039428">
    <property type="entry name" value="NUOK/Mnh_C1-like"/>
</dbReference>
<evidence type="ECO:0000313" key="6">
    <source>
        <dbReference type="EMBL" id="TCP39240.1"/>
    </source>
</evidence>
<feature type="transmembrane region" description="Helical" evidence="5">
    <location>
        <begin position="6"/>
        <end position="28"/>
    </location>
</feature>
<evidence type="ECO:0000256" key="2">
    <source>
        <dbReference type="ARBA" id="ARBA00022692"/>
    </source>
</evidence>
<dbReference type="RefSeq" id="WP_132464710.1">
    <property type="nucleotide sequence ID" value="NZ_SLXP01000013.1"/>
</dbReference>
<name>A0A4R2PTJ4_9RHOB</name>
<dbReference type="OrthoDB" id="9799219at2"/>